<dbReference type="PANTHER" id="PTHR23402:SF1">
    <property type="entry name" value="PYROGLUTAMYL-PEPTIDASE I"/>
    <property type="match status" value="1"/>
</dbReference>
<gene>
    <name evidence="5" type="ORF">M9Y10_031629</name>
</gene>
<sequence>MAVKLVPKKLLKPTNSKIPFEVILTGFQPWGNNEINPSETLAEKDNQKLRENGDDSKSYSLKVTVEEANSFYQNIPIEKSQSKLPFIIHIGLDGVRTASNIAILTLDGRAQTVSNDKNLGYRLENTIDIKTLGKFISCNAGTNLCNYIYRGLENVGIKSRGCIFVHIPHFTTLSLELQIQHMIHLIQQIAKLPNLLF</sequence>
<name>A0ABR2H361_9EUKA</name>
<proteinExistence type="inferred from homology"/>
<dbReference type="Proteomes" id="UP001470230">
    <property type="component" value="Unassembled WGS sequence"/>
</dbReference>
<keyword evidence="2" id="KW-0645">Protease</keyword>
<evidence type="ECO:0000256" key="3">
    <source>
        <dbReference type="ARBA" id="ARBA00022801"/>
    </source>
</evidence>
<evidence type="ECO:0000313" key="5">
    <source>
        <dbReference type="EMBL" id="KAK8839915.1"/>
    </source>
</evidence>
<keyword evidence="6" id="KW-1185">Reference proteome</keyword>
<organism evidence="5 6">
    <name type="scientific">Tritrichomonas musculus</name>
    <dbReference type="NCBI Taxonomy" id="1915356"/>
    <lineage>
        <taxon>Eukaryota</taxon>
        <taxon>Metamonada</taxon>
        <taxon>Parabasalia</taxon>
        <taxon>Tritrichomonadida</taxon>
        <taxon>Tritrichomonadidae</taxon>
        <taxon>Tritrichomonas</taxon>
    </lineage>
</organism>
<protein>
    <submittedName>
        <fullName evidence="5">Pyroglutamyl-peptidase 1</fullName>
    </submittedName>
</protein>
<evidence type="ECO:0000256" key="4">
    <source>
        <dbReference type="ARBA" id="ARBA00022807"/>
    </source>
</evidence>
<comment type="caution">
    <text evidence="5">The sequence shown here is derived from an EMBL/GenBank/DDBJ whole genome shotgun (WGS) entry which is preliminary data.</text>
</comment>
<dbReference type="SUPFAM" id="SSF53182">
    <property type="entry name" value="Pyrrolidone carboxyl peptidase (pyroglutamate aminopeptidase)"/>
    <property type="match status" value="1"/>
</dbReference>
<evidence type="ECO:0000256" key="1">
    <source>
        <dbReference type="ARBA" id="ARBA00006641"/>
    </source>
</evidence>
<dbReference type="Gene3D" id="3.40.630.20">
    <property type="entry name" value="Peptidase C15, pyroglutamyl peptidase I-like"/>
    <property type="match status" value="1"/>
</dbReference>
<reference evidence="5 6" key="1">
    <citation type="submission" date="2024-04" db="EMBL/GenBank/DDBJ databases">
        <title>Tritrichomonas musculus Genome.</title>
        <authorList>
            <person name="Alves-Ferreira E."/>
            <person name="Grigg M."/>
            <person name="Lorenzi H."/>
            <person name="Galac M."/>
        </authorList>
    </citation>
    <scope>NUCLEOTIDE SEQUENCE [LARGE SCALE GENOMIC DNA]</scope>
    <source>
        <strain evidence="5 6">EAF2021</strain>
    </source>
</reference>
<evidence type="ECO:0000256" key="2">
    <source>
        <dbReference type="ARBA" id="ARBA00022670"/>
    </source>
</evidence>
<dbReference type="PANTHER" id="PTHR23402">
    <property type="entry name" value="PROTEASE FAMILY C15 PYROGLUTAMYL-PEPTIDASE I-RELATED"/>
    <property type="match status" value="1"/>
</dbReference>
<dbReference type="Pfam" id="PF01470">
    <property type="entry name" value="Peptidase_C15"/>
    <property type="match status" value="1"/>
</dbReference>
<evidence type="ECO:0000313" key="6">
    <source>
        <dbReference type="Proteomes" id="UP001470230"/>
    </source>
</evidence>
<dbReference type="InterPro" id="IPR016125">
    <property type="entry name" value="Peptidase_C15-like"/>
</dbReference>
<keyword evidence="4" id="KW-0788">Thiol protease</keyword>
<dbReference type="EMBL" id="JAPFFF010000050">
    <property type="protein sequence ID" value="KAK8839915.1"/>
    <property type="molecule type" value="Genomic_DNA"/>
</dbReference>
<dbReference type="InterPro" id="IPR036440">
    <property type="entry name" value="Peptidase_C15-like_sf"/>
</dbReference>
<accession>A0ABR2H361</accession>
<keyword evidence="3" id="KW-0378">Hydrolase</keyword>
<comment type="similarity">
    <text evidence="1">Belongs to the peptidase C15 family.</text>
</comment>